<dbReference type="GO" id="GO:0000036">
    <property type="term" value="F:acyl carrier activity"/>
    <property type="evidence" value="ECO:0007669"/>
    <property type="project" value="InterPro"/>
</dbReference>
<dbReference type="InterPro" id="IPR044813">
    <property type="entry name" value="ACP_chloroplastic"/>
</dbReference>
<evidence type="ECO:0000259" key="1">
    <source>
        <dbReference type="PROSITE" id="PS50075"/>
    </source>
</evidence>
<feature type="domain" description="Carrier" evidence="1">
    <location>
        <begin position="1"/>
        <end position="86"/>
    </location>
</feature>
<dbReference type="EMBL" id="JACHLR010000013">
    <property type="protein sequence ID" value="MBB4859672.1"/>
    <property type="molecule type" value="Genomic_DNA"/>
</dbReference>
<evidence type="ECO:0000313" key="3">
    <source>
        <dbReference type="Proteomes" id="UP000555448"/>
    </source>
</evidence>
<dbReference type="PANTHER" id="PTHR46153">
    <property type="entry name" value="ACYL CARRIER PROTEIN"/>
    <property type="match status" value="1"/>
</dbReference>
<dbReference type="AlphaFoldDB" id="A0A7W7NY05"/>
<accession>A0A7W7NY05</accession>
<comment type="caution">
    <text evidence="2">The sequence shown here is derived from an EMBL/GenBank/DDBJ whole genome shotgun (WGS) entry which is preliminary data.</text>
</comment>
<dbReference type="PROSITE" id="PS50075">
    <property type="entry name" value="CARRIER"/>
    <property type="match status" value="1"/>
</dbReference>
<dbReference type="Proteomes" id="UP000555448">
    <property type="component" value="Unassembled WGS sequence"/>
</dbReference>
<organism evidence="2 3">
    <name type="scientific">Novosphingobium chloroacetimidivorans</name>
    <dbReference type="NCBI Taxonomy" id="1428314"/>
    <lineage>
        <taxon>Bacteria</taxon>
        <taxon>Pseudomonadati</taxon>
        <taxon>Pseudomonadota</taxon>
        <taxon>Alphaproteobacteria</taxon>
        <taxon>Sphingomonadales</taxon>
        <taxon>Sphingomonadaceae</taxon>
        <taxon>Novosphingobium</taxon>
    </lineage>
</organism>
<evidence type="ECO:0000313" key="2">
    <source>
        <dbReference type="EMBL" id="MBB4859672.1"/>
    </source>
</evidence>
<name>A0A7W7NY05_9SPHN</name>
<dbReference type="RefSeq" id="WP_184247008.1">
    <property type="nucleotide sequence ID" value="NZ_JACHLR010000013.1"/>
</dbReference>
<gene>
    <name evidence="2" type="ORF">HNO88_003001</name>
</gene>
<reference evidence="2 3" key="1">
    <citation type="submission" date="2020-08" db="EMBL/GenBank/DDBJ databases">
        <title>Functional genomics of gut bacteria from endangered species of beetles.</title>
        <authorList>
            <person name="Carlos-Shanley C."/>
        </authorList>
    </citation>
    <scope>NUCLEOTIDE SEQUENCE [LARGE SCALE GENOMIC DNA]</scope>
    <source>
        <strain evidence="2 3">S00245</strain>
    </source>
</reference>
<dbReference type="InterPro" id="IPR036736">
    <property type="entry name" value="ACP-like_sf"/>
</dbReference>
<proteinExistence type="predicted"/>
<dbReference type="PANTHER" id="PTHR46153:SF2">
    <property type="entry name" value="ACYL CARRIER PROTEIN"/>
    <property type="match status" value="1"/>
</dbReference>
<dbReference type="SUPFAM" id="SSF47336">
    <property type="entry name" value="ACP-like"/>
    <property type="match status" value="1"/>
</dbReference>
<dbReference type="Pfam" id="PF00550">
    <property type="entry name" value="PP-binding"/>
    <property type="match status" value="1"/>
</dbReference>
<dbReference type="InterPro" id="IPR009081">
    <property type="entry name" value="PP-bd_ACP"/>
</dbReference>
<protein>
    <submittedName>
        <fullName evidence="2">Acyl carrier protein</fullName>
    </submittedName>
</protein>
<sequence>MEITAQQDRLLAIVAEVLDQDPRTFTDPMEVKFSQLGADRLDTVELVMTTEEEFSIEITDAEMSALGDVDKGATVGDLWKLVEPKLAAEAR</sequence>
<keyword evidence="3" id="KW-1185">Reference proteome</keyword>
<dbReference type="Gene3D" id="1.10.1200.10">
    <property type="entry name" value="ACP-like"/>
    <property type="match status" value="1"/>
</dbReference>